<protein>
    <submittedName>
        <fullName evidence="1">HAD family hydrolase</fullName>
        <ecNumber evidence="1">3.-.-.-</ecNumber>
        <ecNumber evidence="1">3.1.3.-</ecNumber>
    </submittedName>
</protein>
<evidence type="ECO:0000313" key="1">
    <source>
        <dbReference type="EMBL" id="MFC5465151.1"/>
    </source>
</evidence>
<keyword evidence="2" id="KW-1185">Reference proteome</keyword>
<keyword evidence="1" id="KW-0378">Hydrolase</keyword>
<dbReference type="Pfam" id="PF08282">
    <property type="entry name" value="Hydrolase_3"/>
    <property type="match status" value="1"/>
</dbReference>
<comment type="caution">
    <text evidence="1">The sequence shown here is derived from an EMBL/GenBank/DDBJ whole genome shotgun (WGS) entry which is preliminary data.</text>
</comment>
<accession>A0ABW0LKX6</accession>
<name>A0ABW0LKX6_9BACI</name>
<dbReference type="PANTHER" id="PTHR10000">
    <property type="entry name" value="PHOSPHOSERINE PHOSPHATASE"/>
    <property type="match status" value="1"/>
</dbReference>
<dbReference type="NCBIfam" id="TIGR01484">
    <property type="entry name" value="HAD-SF-IIB"/>
    <property type="match status" value="1"/>
</dbReference>
<dbReference type="EC" id="3.-.-.-" evidence="1"/>
<sequence>MKFIFLDIDGTLVDYSGKLPESASTAVKEARKNGHKIYITTGRSKAEIYPYLWDVGLDGMIGGNGMYIEHNGVVIQDKKLDKEIVTQVVDWLNERGLGFYLESKNGLFANEYFLPKAASVYGENTIENQERIRSIFPEMIYDAQLYRDDVAKISFVLESNSLEIAERDFGNKLKVSSWTATGKRREFGEFALLGVDKVNAVHTLLEYLNGDIKDTLAFGDAENDVKMVRNCGIGVAMGNAERILKEEADYITDDVEQNGLFNAFKHFGLI</sequence>
<dbReference type="EMBL" id="JBHSMC010000014">
    <property type="protein sequence ID" value="MFC5465151.1"/>
    <property type="molecule type" value="Genomic_DNA"/>
</dbReference>
<dbReference type="SFLD" id="SFLDG01140">
    <property type="entry name" value="C2.B:_Phosphomannomutase_and_P"/>
    <property type="match status" value="1"/>
</dbReference>
<dbReference type="InterPro" id="IPR036412">
    <property type="entry name" value="HAD-like_sf"/>
</dbReference>
<dbReference type="Proteomes" id="UP001596147">
    <property type="component" value="Unassembled WGS sequence"/>
</dbReference>
<dbReference type="Gene3D" id="3.30.1240.10">
    <property type="match status" value="1"/>
</dbReference>
<dbReference type="InterPro" id="IPR006379">
    <property type="entry name" value="HAD-SF_hydro_IIB"/>
</dbReference>
<reference evidence="2" key="1">
    <citation type="journal article" date="2019" name="Int. J. Syst. Evol. Microbiol.">
        <title>The Global Catalogue of Microorganisms (GCM) 10K type strain sequencing project: providing services to taxonomists for standard genome sequencing and annotation.</title>
        <authorList>
            <consortium name="The Broad Institute Genomics Platform"/>
            <consortium name="The Broad Institute Genome Sequencing Center for Infectious Disease"/>
            <person name="Wu L."/>
            <person name="Ma J."/>
        </authorList>
    </citation>
    <scope>NUCLEOTIDE SEQUENCE [LARGE SCALE GENOMIC DNA]</scope>
    <source>
        <strain evidence="2">CGMCC 1.12237</strain>
    </source>
</reference>
<proteinExistence type="predicted"/>
<dbReference type="SFLD" id="SFLDS00003">
    <property type="entry name" value="Haloacid_Dehalogenase"/>
    <property type="match status" value="1"/>
</dbReference>
<dbReference type="SUPFAM" id="SSF56784">
    <property type="entry name" value="HAD-like"/>
    <property type="match status" value="1"/>
</dbReference>
<evidence type="ECO:0000313" key="2">
    <source>
        <dbReference type="Proteomes" id="UP001596147"/>
    </source>
</evidence>
<gene>
    <name evidence="1" type="ORF">ACFPM4_10370</name>
</gene>
<dbReference type="GO" id="GO:0016787">
    <property type="term" value="F:hydrolase activity"/>
    <property type="evidence" value="ECO:0007669"/>
    <property type="project" value="UniProtKB-KW"/>
</dbReference>
<dbReference type="RefSeq" id="WP_382351085.1">
    <property type="nucleotide sequence ID" value="NZ_JBHSMC010000014.1"/>
</dbReference>
<dbReference type="Gene3D" id="3.40.50.1000">
    <property type="entry name" value="HAD superfamily/HAD-like"/>
    <property type="match status" value="1"/>
</dbReference>
<dbReference type="InterPro" id="IPR023214">
    <property type="entry name" value="HAD_sf"/>
</dbReference>
<dbReference type="EC" id="3.1.3.-" evidence="1"/>
<organism evidence="1 2">
    <name type="scientific">Lederbergia graminis</name>
    <dbReference type="NCBI Taxonomy" id="735518"/>
    <lineage>
        <taxon>Bacteria</taxon>
        <taxon>Bacillati</taxon>
        <taxon>Bacillota</taxon>
        <taxon>Bacilli</taxon>
        <taxon>Bacillales</taxon>
        <taxon>Bacillaceae</taxon>
        <taxon>Lederbergia</taxon>
    </lineage>
</organism>
<dbReference type="InterPro" id="IPR000150">
    <property type="entry name" value="Cof"/>
</dbReference>
<dbReference type="NCBIfam" id="TIGR00099">
    <property type="entry name" value="Cof-subfamily"/>
    <property type="match status" value="1"/>
</dbReference>
<dbReference type="PANTHER" id="PTHR10000:SF25">
    <property type="entry name" value="PHOSPHATASE YKRA-RELATED"/>
    <property type="match status" value="1"/>
</dbReference>